<dbReference type="InterPro" id="IPR051964">
    <property type="entry name" value="Chaperone_stress_response"/>
</dbReference>
<dbReference type="InterPro" id="IPR036869">
    <property type="entry name" value="J_dom_sf"/>
</dbReference>
<dbReference type="PROSITE" id="PS00636">
    <property type="entry name" value="DNAJ_1"/>
    <property type="match status" value="1"/>
</dbReference>
<dbReference type="PANTHER" id="PTHR44029:SF1">
    <property type="entry name" value="DNAJ HOMOLOG SUBFAMILY C MEMBER 21"/>
    <property type="match status" value="1"/>
</dbReference>
<dbReference type="AlphaFoldDB" id="A0A9N9GSQ7"/>
<evidence type="ECO:0000313" key="5">
    <source>
        <dbReference type="EMBL" id="CAG8623599.1"/>
    </source>
</evidence>
<dbReference type="InterPro" id="IPR018253">
    <property type="entry name" value="DnaJ_domain_CS"/>
</dbReference>
<dbReference type="GO" id="GO:0005737">
    <property type="term" value="C:cytoplasm"/>
    <property type="evidence" value="ECO:0007669"/>
    <property type="project" value="TreeGrafter"/>
</dbReference>
<dbReference type="FunFam" id="1.10.287.110:FF:000046">
    <property type="entry name" value="dnaJ homolog subfamily C member 21"/>
    <property type="match status" value="1"/>
</dbReference>
<dbReference type="PRINTS" id="PR00625">
    <property type="entry name" value="JDOMAIN"/>
</dbReference>
<feature type="non-terminal residue" evidence="5">
    <location>
        <position position="169"/>
    </location>
</feature>
<evidence type="ECO:0000313" key="6">
    <source>
        <dbReference type="Proteomes" id="UP000789572"/>
    </source>
</evidence>
<evidence type="ECO:0000256" key="2">
    <source>
        <dbReference type="ARBA" id="ARBA00022771"/>
    </source>
</evidence>
<keyword evidence="3" id="KW-0862">Zinc</keyword>
<proteinExistence type="predicted"/>
<dbReference type="PANTHER" id="PTHR44029">
    <property type="entry name" value="DNAJ HOMOLOG SUBFAMILY C MEMBER 21"/>
    <property type="match status" value="1"/>
</dbReference>
<dbReference type="SUPFAM" id="SSF46565">
    <property type="entry name" value="Chaperone J-domain"/>
    <property type="match status" value="1"/>
</dbReference>
<sequence>MRTCYYELLDVSYDVSPDGLKKAYKKKALEWHPDKNHGNIEEATEKFALIQEAYEVLSDPHERAWYDGHKEQILRENFDAPYESSPSYQPRAPAVAGTTVDDLMRYFTASCYNGFGDDRKSFYTVYGTLFDQLAAEEQAAFEYNRNTNKADYPVYPSFGDSNTPFKDNL</sequence>
<reference evidence="5" key="1">
    <citation type="submission" date="2021-06" db="EMBL/GenBank/DDBJ databases">
        <authorList>
            <person name="Kallberg Y."/>
            <person name="Tangrot J."/>
            <person name="Rosling A."/>
        </authorList>
    </citation>
    <scope>NUCLEOTIDE SEQUENCE</scope>
    <source>
        <strain evidence="5">IA702</strain>
    </source>
</reference>
<dbReference type="SMART" id="SM00271">
    <property type="entry name" value="DnaJ"/>
    <property type="match status" value="1"/>
</dbReference>
<dbReference type="CDD" id="cd06257">
    <property type="entry name" value="DnaJ"/>
    <property type="match status" value="1"/>
</dbReference>
<feature type="domain" description="J" evidence="4">
    <location>
        <begin position="4"/>
        <end position="70"/>
    </location>
</feature>
<evidence type="ECO:0000256" key="1">
    <source>
        <dbReference type="ARBA" id="ARBA00022723"/>
    </source>
</evidence>
<protein>
    <submittedName>
        <fullName evidence="5">8352_t:CDS:1</fullName>
    </submittedName>
</protein>
<keyword evidence="1" id="KW-0479">Metal-binding</keyword>
<evidence type="ECO:0000259" key="4">
    <source>
        <dbReference type="PROSITE" id="PS50076"/>
    </source>
</evidence>
<evidence type="ECO:0000256" key="3">
    <source>
        <dbReference type="ARBA" id="ARBA00022833"/>
    </source>
</evidence>
<dbReference type="Proteomes" id="UP000789572">
    <property type="component" value="Unassembled WGS sequence"/>
</dbReference>
<keyword evidence="2" id="KW-0863">Zinc-finger</keyword>
<organism evidence="5 6">
    <name type="scientific">Paraglomus occultum</name>
    <dbReference type="NCBI Taxonomy" id="144539"/>
    <lineage>
        <taxon>Eukaryota</taxon>
        <taxon>Fungi</taxon>
        <taxon>Fungi incertae sedis</taxon>
        <taxon>Mucoromycota</taxon>
        <taxon>Glomeromycotina</taxon>
        <taxon>Glomeromycetes</taxon>
        <taxon>Paraglomerales</taxon>
        <taxon>Paraglomeraceae</taxon>
        <taxon>Paraglomus</taxon>
    </lineage>
</organism>
<dbReference type="InterPro" id="IPR001623">
    <property type="entry name" value="DnaJ_domain"/>
</dbReference>
<comment type="caution">
    <text evidence="5">The sequence shown here is derived from an EMBL/GenBank/DDBJ whole genome shotgun (WGS) entry which is preliminary data.</text>
</comment>
<keyword evidence="6" id="KW-1185">Reference proteome</keyword>
<dbReference type="PROSITE" id="PS50076">
    <property type="entry name" value="DNAJ_2"/>
    <property type="match status" value="1"/>
</dbReference>
<dbReference type="Gene3D" id="1.10.287.110">
    <property type="entry name" value="DnaJ domain"/>
    <property type="match status" value="1"/>
</dbReference>
<accession>A0A9N9GSQ7</accession>
<dbReference type="OrthoDB" id="5894at2759"/>
<dbReference type="EMBL" id="CAJVPJ010002528">
    <property type="protein sequence ID" value="CAG8623599.1"/>
    <property type="molecule type" value="Genomic_DNA"/>
</dbReference>
<dbReference type="Pfam" id="PF00226">
    <property type="entry name" value="DnaJ"/>
    <property type="match status" value="1"/>
</dbReference>
<gene>
    <name evidence="5" type="ORF">POCULU_LOCUS8543</name>
</gene>
<dbReference type="GO" id="GO:0008270">
    <property type="term" value="F:zinc ion binding"/>
    <property type="evidence" value="ECO:0007669"/>
    <property type="project" value="UniProtKB-KW"/>
</dbReference>
<name>A0A9N9GSQ7_9GLOM</name>